<feature type="binding site" evidence="8">
    <location>
        <position position="418"/>
    </location>
    <ligand>
        <name>Zn(2+)</name>
        <dbReference type="ChEBI" id="CHEBI:29105"/>
        <label>1</label>
    </ligand>
</feature>
<dbReference type="EC" id="5.6.2.4" evidence="8"/>
<evidence type="ECO:0000256" key="1">
    <source>
        <dbReference type="ARBA" id="ARBA00022515"/>
    </source>
</evidence>
<keyword evidence="11" id="KW-1185">Reference proteome</keyword>
<feature type="binding site" evidence="8">
    <location>
        <position position="421"/>
    </location>
    <ligand>
        <name>Zn(2+)</name>
        <dbReference type="ChEBI" id="CHEBI:29105"/>
        <label>1</label>
    </ligand>
</feature>
<sequence length="668" mass="78549">MIIQIALSIPLNYIFNYQLQKNMPIPVIGSRVIVPFKNNFSIGIVIQYKNNNKPLDKKIKKIKKIIDFESIFSKDLWKMLLWSSKYYYYPIGKILFYTLPKQLQQGKKINYSHTLNLESLNQKNNFDANKQNYFQKEQLLLNNEQKNAIKIIKSKENQFSTWLLTGTKGSGKIKVCINILKHILSKKKQALILTPEIKLANKIVIYLKKIFDKPINLLHSKLNNYDKLNVWLKTKLGHNSILIGTRSALLSSFYNLGVIIINEEHDYSYKQQNGWKYHARDLAIFRAKLNNIPIIMTTETPSFETLYNVKKKKYHQLNLTSNIKNINKTYQYIIDLKKQQIIKGISNILIEHIKKHITKNKQIILLLNKLGYSSLYTCYKCNWIAKCKFCNNVYTFYKTNYILSCYKCNKKIPTPQQCPNCKSNNFNFIGIGTEQLEEIISKIFPNIGISRIDQDTKNNKNNFKENLNIKNKKSHIFIGTKILTKNIFFANVTFIAILDIDHILFSNDFRTFERFAQFYIKILNQIIKEKKHGEICIQTNYPEHPLLIKLLKNGYFSFSKEAMKERKIAMLPPYTNHILILSKNNNKNSLIFLENIKKHILKTINDKELLILGPIFSNQKNLSNWQILLQHTSKIYLQKIMIKFLPEILKKSKFYKIKFNINVDPIKI</sequence>
<reference evidence="10" key="1">
    <citation type="submission" date="2024-04" db="EMBL/GenBank/DDBJ databases">
        <authorList>
            <person name="Manzano-Marin A."/>
            <person name="Manzano-Marin A."/>
            <person name="Alejandro Manzano Marin A."/>
        </authorList>
    </citation>
    <scope>NUCLEOTIDE SEQUENCE [LARGE SCALE GENOMIC DNA]</scope>
    <source>
        <strain evidence="10">TABTEA</strain>
    </source>
</reference>
<dbReference type="InterPro" id="IPR042115">
    <property type="entry name" value="PriA_3primeBD_sf"/>
</dbReference>
<evidence type="ECO:0000256" key="8">
    <source>
        <dbReference type="HAMAP-Rule" id="MF_00983"/>
    </source>
</evidence>
<organism evidence="10 11">
    <name type="scientific">Candidatus Providencia siddallii</name>
    <dbReference type="NCBI Taxonomy" id="1715285"/>
    <lineage>
        <taxon>Bacteria</taxon>
        <taxon>Pseudomonadati</taxon>
        <taxon>Pseudomonadota</taxon>
        <taxon>Gammaproteobacteria</taxon>
        <taxon>Enterobacterales</taxon>
        <taxon>Morganellaceae</taxon>
        <taxon>Providencia</taxon>
    </lineage>
</organism>
<accession>A0ABP1CE97</accession>
<dbReference type="Gene3D" id="3.40.1440.60">
    <property type="entry name" value="PriA, 3(prime) DNA-binding domain"/>
    <property type="match status" value="1"/>
</dbReference>
<feature type="binding site" evidence="8">
    <location>
        <position position="378"/>
    </location>
    <ligand>
        <name>Zn(2+)</name>
        <dbReference type="ChEBI" id="CHEBI:29105"/>
        <label>1</label>
    </ligand>
</feature>
<evidence type="ECO:0000259" key="9">
    <source>
        <dbReference type="PROSITE" id="PS51192"/>
    </source>
</evidence>
<dbReference type="HAMAP" id="MF_00983">
    <property type="entry name" value="PriA"/>
    <property type="match status" value="1"/>
</dbReference>
<keyword evidence="3 8" id="KW-0479">Metal-binding</keyword>
<comment type="catalytic activity">
    <reaction evidence="8">
        <text>ATP + H2O = ADP + phosphate + H(+)</text>
        <dbReference type="Rhea" id="RHEA:13065"/>
        <dbReference type="ChEBI" id="CHEBI:15377"/>
        <dbReference type="ChEBI" id="CHEBI:15378"/>
        <dbReference type="ChEBI" id="CHEBI:30616"/>
        <dbReference type="ChEBI" id="CHEBI:43474"/>
        <dbReference type="ChEBI" id="CHEBI:456216"/>
        <dbReference type="EC" id="5.6.2.4"/>
    </reaction>
</comment>
<feature type="binding site" evidence="8">
    <location>
        <position position="381"/>
    </location>
    <ligand>
        <name>Zn(2+)</name>
        <dbReference type="ChEBI" id="CHEBI:29105"/>
        <label>1</label>
    </ligand>
</feature>
<keyword evidence="2 8" id="KW-0235">DNA replication</keyword>
<keyword evidence="7 8" id="KW-0238">DNA-binding</keyword>
<keyword evidence="8" id="KW-0413">Isomerase</keyword>
<keyword evidence="1 8" id="KW-0639">Primosome</keyword>
<dbReference type="PROSITE" id="PS51192">
    <property type="entry name" value="HELICASE_ATP_BIND_1"/>
    <property type="match status" value="1"/>
</dbReference>
<dbReference type="PANTHER" id="PTHR30580:SF0">
    <property type="entry name" value="PRIMOSOMAL PROTEIN N"/>
    <property type="match status" value="1"/>
</dbReference>
<keyword evidence="5 8" id="KW-0862">Zinc</keyword>
<keyword evidence="4 8" id="KW-0547">Nucleotide-binding</keyword>
<dbReference type="NCBIfam" id="TIGR00595">
    <property type="entry name" value="priA"/>
    <property type="match status" value="1"/>
</dbReference>
<dbReference type="InterPro" id="IPR041222">
    <property type="entry name" value="PriA_3primeBD"/>
</dbReference>
<evidence type="ECO:0000256" key="3">
    <source>
        <dbReference type="ARBA" id="ARBA00022723"/>
    </source>
</evidence>
<comment type="cofactor">
    <cofactor evidence="8">
        <name>Zn(2+)</name>
        <dbReference type="ChEBI" id="CHEBI:29105"/>
    </cofactor>
    <text evidence="8">Binds 2 zinc ions per subunit.</text>
</comment>
<dbReference type="PANTHER" id="PTHR30580">
    <property type="entry name" value="PRIMOSOMAL PROTEIN N"/>
    <property type="match status" value="1"/>
</dbReference>
<dbReference type="RefSeq" id="WP_341764929.1">
    <property type="nucleotide sequence ID" value="NZ_OZ034688.1"/>
</dbReference>
<dbReference type="InterPro" id="IPR027417">
    <property type="entry name" value="P-loop_NTPase"/>
</dbReference>
<protein>
    <recommendedName>
        <fullName evidence="8">Replication restart protein PriA</fullName>
    </recommendedName>
    <alternativeName>
        <fullName evidence="8">ATP-dependent DNA helicase PriA</fullName>
        <ecNumber evidence="8">5.6.2.4</ecNumber>
    </alternativeName>
    <alternativeName>
        <fullName evidence="8">DNA 3'-5' helicase PriA</fullName>
    </alternativeName>
</protein>
<keyword evidence="8 10" id="KW-0378">Hydrolase</keyword>
<keyword evidence="8" id="KW-0347">Helicase</keyword>
<evidence type="ECO:0000256" key="2">
    <source>
        <dbReference type="ARBA" id="ARBA00022705"/>
    </source>
</evidence>
<feature type="binding site" evidence="8">
    <location>
        <position position="387"/>
    </location>
    <ligand>
        <name>Zn(2+)</name>
        <dbReference type="ChEBI" id="CHEBI:29105"/>
        <label>2</label>
    </ligand>
</feature>
<dbReference type="Proteomes" id="UP001497533">
    <property type="component" value="Chromosome"/>
</dbReference>
<evidence type="ECO:0000256" key="7">
    <source>
        <dbReference type="ARBA" id="ARBA00023125"/>
    </source>
</evidence>
<feature type="binding site" evidence="8">
    <location>
        <position position="408"/>
    </location>
    <ligand>
        <name>Zn(2+)</name>
        <dbReference type="ChEBI" id="CHEBI:29105"/>
        <label>2</label>
    </ligand>
</feature>
<feature type="binding site" evidence="8">
    <location>
        <position position="405"/>
    </location>
    <ligand>
        <name>Zn(2+)</name>
        <dbReference type="ChEBI" id="CHEBI:29105"/>
        <label>2</label>
    </ligand>
</feature>
<dbReference type="EMBL" id="OZ034688">
    <property type="protein sequence ID" value="CAL1329471.1"/>
    <property type="molecule type" value="Genomic_DNA"/>
</dbReference>
<dbReference type="GO" id="GO:0016787">
    <property type="term" value="F:hydrolase activity"/>
    <property type="evidence" value="ECO:0007669"/>
    <property type="project" value="UniProtKB-KW"/>
</dbReference>
<dbReference type="InterPro" id="IPR005259">
    <property type="entry name" value="PriA"/>
</dbReference>
<evidence type="ECO:0000313" key="11">
    <source>
        <dbReference type="Proteomes" id="UP001497533"/>
    </source>
</evidence>
<keyword evidence="6 8" id="KW-0067">ATP-binding</keyword>
<name>A0ABP1CE97_9GAMM</name>
<proteinExistence type="inferred from homology"/>
<dbReference type="InterPro" id="IPR011545">
    <property type="entry name" value="DEAD/DEAH_box_helicase_dom"/>
</dbReference>
<dbReference type="Gene3D" id="3.40.50.300">
    <property type="entry name" value="P-loop containing nucleotide triphosphate hydrolases"/>
    <property type="match status" value="1"/>
</dbReference>
<dbReference type="Pfam" id="PF17764">
    <property type="entry name" value="PriA_3primeBD"/>
    <property type="match status" value="1"/>
</dbReference>
<comment type="subunit">
    <text evidence="8">Component of the replication restart primosome.</text>
</comment>
<evidence type="ECO:0000256" key="5">
    <source>
        <dbReference type="ARBA" id="ARBA00022833"/>
    </source>
</evidence>
<comment type="function">
    <text evidence="8">Initiates the restart of stalled replication forks, which reloads the replicative helicase on sites other than the origin of replication. Recognizes and binds to abandoned replication forks and remodels them to uncover a helicase loading site. Promotes assembly of the primosome at these replication forks.</text>
</comment>
<comment type="similarity">
    <text evidence="8">Belongs to the helicase family. PriA subfamily.</text>
</comment>
<evidence type="ECO:0000313" key="10">
    <source>
        <dbReference type="EMBL" id="CAL1329471.1"/>
    </source>
</evidence>
<evidence type="ECO:0000256" key="4">
    <source>
        <dbReference type="ARBA" id="ARBA00022741"/>
    </source>
</evidence>
<comment type="catalytic activity">
    <reaction evidence="8">
        <text>Couples ATP hydrolysis with the unwinding of duplex DNA by translocating in the 3'-5' direction.</text>
        <dbReference type="EC" id="5.6.2.4"/>
    </reaction>
</comment>
<dbReference type="Pfam" id="PF00270">
    <property type="entry name" value="DEAD"/>
    <property type="match status" value="1"/>
</dbReference>
<dbReference type="InterPro" id="IPR014001">
    <property type="entry name" value="Helicase_ATP-bd"/>
</dbReference>
<evidence type="ECO:0000256" key="6">
    <source>
        <dbReference type="ARBA" id="ARBA00022840"/>
    </source>
</evidence>
<dbReference type="SUPFAM" id="SSF52540">
    <property type="entry name" value="P-loop containing nucleoside triphosphate hydrolases"/>
    <property type="match status" value="2"/>
</dbReference>
<feature type="binding site" evidence="8">
    <location>
        <position position="390"/>
    </location>
    <ligand>
        <name>Zn(2+)</name>
        <dbReference type="ChEBI" id="CHEBI:29105"/>
        <label>2</label>
    </ligand>
</feature>
<gene>
    <name evidence="8 10" type="primary">priA</name>
    <name evidence="10" type="ORF">PRHACTZTBTEA_562</name>
</gene>
<feature type="domain" description="Helicase ATP-binding" evidence="9">
    <location>
        <begin position="153"/>
        <end position="319"/>
    </location>
</feature>